<dbReference type="InterPro" id="IPR009351">
    <property type="entry name" value="AlkZ-like"/>
</dbReference>
<dbReference type="AlphaFoldDB" id="A0A5S9P3R9"/>
<dbReference type="Pfam" id="PF06224">
    <property type="entry name" value="AlkZ-like"/>
    <property type="match status" value="1"/>
</dbReference>
<dbReference type="PANTHER" id="PTHR30528">
    <property type="entry name" value="CYTOPLASMIC PROTEIN"/>
    <property type="match status" value="1"/>
</dbReference>
<sequence length="411" mass="45604">MASSARPRAATLTAAQARRIAVAAQGFTEAKPGGPVTRAHLRRLTDRIQVLQLDSVSVAVRAHYAPVFSRLGPYDRDILDRAAWSHSARSPRLLVEYWAHEAALMSVDDWPLLRWRMREYRHGRWGTEIVKKNARLADDIVAAVAALGPSTAGQIEAYLESEPRGRKGPWWDRSDTKWVAEALWSAGVLTTATRVGFARHYDLTERVLPADVVARQVDEVDAVRELTLRAATALGIGTEADLRDYFRLAARQVKPAIAELLAAGEIERVDVAGWSAPAYLRAGQTLPRKDRGTALLCPFDPLIFFRPRVERLFGFHYRIEIYTPAPRRQFGYYVWPFLVDGQLVGRVDLKADRTTNTLQVAGAFAEEGQPHPQVAAALAGELRSMAGWLGLDDVSVGERGDLVTELRRGLG</sequence>
<reference evidence="1 2" key="1">
    <citation type="submission" date="2019-11" db="EMBL/GenBank/DDBJ databases">
        <authorList>
            <person name="Holert J."/>
        </authorList>
    </citation>
    <scope>NUCLEOTIDE SEQUENCE [LARGE SCALE GENOMIC DNA]</scope>
    <source>
        <strain evidence="1">BC8_1</strain>
    </source>
</reference>
<dbReference type="EMBL" id="CACSIP010000006">
    <property type="protein sequence ID" value="CAA0098023.1"/>
    <property type="molecule type" value="Genomic_DNA"/>
</dbReference>
<dbReference type="Proteomes" id="UP000430146">
    <property type="component" value="Unassembled WGS sequence"/>
</dbReference>
<keyword evidence="2" id="KW-1185">Reference proteome</keyword>
<dbReference type="PANTHER" id="PTHR30528:SF0">
    <property type="entry name" value="CYTOPLASMIC PROTEIN"/>
    <property type="match status" value="1"/>
</dbReference>
<evidence type="ECO:0008006" key="3">
    <source>
        <dbReference type="Google" id="ProtNLM"/>
    </source>
</evidence>
<accession>A0A5S9P3R9</accession>
<gene>
    <name evidence="1" type="ORF">AELLOGFF_03063</name>
</gene>
<dbReference type="OrthoDB" id="9787207at2"/>
<evidence type="ECO:0000313" key="1">
    <source>
        <dbReference type="EMBL" id="CAA0098023.1"/>
    </source>
</evidence>
<name>A0A5S9P3R9_MYCVN</name>
<evidence type="ECO:0000313" key="2">
    <source>
        <dbReference type="Proteomes" id="UP000430146"/>
    </source>
</evidence>
<proteinExistence type="predicted"/>
<dbReference type="RefSeq" id="WP_159229390.1">
    <property type="nucleotide sequence ID" value="NZ_CACSIP010000006.1"/>
</dbReference>
<protein>
    <recommendedName>
        <fullName evidence="3">Winged helix-turn-helix domain-containing protein</fullName>
    </recommendedName>
</protein>
<organism evidence="1 2">
    <name type="scientific">Mycolicibacterium vanbaalenii</name>
    <name type="common">Mycobacterium vanbaalenii</name>
    <dbReference type="NCBI Taxonomy" id="110539"/>
    <lineage>
        <taxon>Bacteria</taxon>
        <taxon>Bacillati</taxon>
        <taxon>Actinomycetota</taxon>
        <taxon>Actinomycetes</taxon>
        <taxon>Mycobacteriales</taxon>
        <taxon>Mycobacteriaceae</taxon>
        <taxon>Mycolicibacterium</taxon>
    </lineage>
</organism>